<name>A0A368GYR1_ANCCA</name>
<dbReference type="EMBL" id="JOJR01000033">
    <property type="protein sequence ID" value="RCN49503.1"/>
    <property type="molecule type" value="Genomic_DNA"/>
</dbReference>
<dbReference type="STRING" id="29170.A0A368GYR1"/>
<sequence>LSSVNFADPLLREFHTHCKTCSNFGKLDIVEVDVFPFPVFTCVYQYYKMYIGKRLICDRNITSDHPHQDYAALSAEPISVVDDVCAENEEDGYEEMDEEDEECPTLDAATPVVSYKEAESIGWSPLFLIATNKIMQLFLLTQRSPNALFAVEHPLQKRDYSNGPMTGRYANHGSI</sequence>
<gene>
    <name evidence="1" type="ORF">ANCCAN_04444</name>
</gene>
<accession>A0A368GYR1</accession>
<protein>
    <submittedName>
        <fullName evidence="1">Uncharacterized protein</fullName>
    </submittedName>
</protein>
<organism evidence="1 2">
    <name type="scientific">Ancylostoma caninum</name>
    <name type="common">Dog hookworm</name>
    <dbReference type="NCBI Taxonomy" id="29170"/>
    <lineage>
        <taxon>Eukaryota</taxon>
        <taxon>Metazoa</taxon>
        <taxon>Ecdysozoa</taxon>
        <taxon>Nematoda</taxon>
        <taxon>Chromadorea</taxon>
        <taxon>Rhabditida</taxon>
        <taxon>Rhabditina</taxon>
        <taxon>Rhabditomorpha</taxon>
        <taxon>Strongyloidea</taxon>
        <taxon>Ancylostomatidae</taxon>
        <taxon>Ancylostomatinae</taxon>
        <taxon>Ancylostoma</taxon>
    </lineage>
</organism>
<evidence type="ECO:0000313" key="1">
    <source>
        <dbReference type="EMBL" id="RCN49503.1"/>
    </source>
</evidence>
<comment type="caution">
    <text evidence="1">The sequence shown here is derived from an EMBL/GenBank/DDBJ whole genome shotgun (WGS) entry which is preliminary data.</text>
</comment>
<feature type="non-terminal residue" evidence="1">
    <location>
        <position position="1"/>
    </location>
</feature>
<proteinExistence type="predicted"/>
<dbReference type="AlphaFoldDB" id="A0A368GYR1"/>
<dbReference type="Proteomes" id="UP000252519">
    <property type="component" value="Unassembled WGS sequence"/>
</dbReference>
<evidence type="ECO:0000313" key="2">
    <source>
        <dbReference type="Proteomes" id="UP000252519"/>
    </source>
</evidence>
<reference evidence="1 2" key="1">
    <citation type="submission" date="2014-10" db="EMBL/GenBank/DDBJ databases">
        <title>Draft genome of the hookworm Ancylostoma caninum.</title>
        <authorList>
            <person name="Mitreva M."/>
        </authorList>
    </citation>
    <scope>NUCLEOTIDE SEQUENCE [LARGE SCALE GENOMIC DNA]</scope>
    <source>
        <strain evidence="1 2">Baltimore</strain>
    </source>
</reference>
<keyword evidence="2" id="KW-1185">Reference proteome</keyword>